<dbReference type="Proteomes" id="UP001148662">
    <property type="component" value="Unassembled WGS sequence"/>
</dbReference>
<organism evidence="1 2">
    <name type="scientific">Phlebia brevispora</name>
    <dbReference type="NCBI Taxonomy" id="194682"/>
    <lineage>
        <taxon>Eukaryota</taxon>
        <taxon>Fungi</taxon>
        <taxon>Dikarya</taxon>
        <taxon>Basidiomycota</taxon>
        <taxon>Agaricomycotina</taxon>
        <taxon>Agaricomycetes</taxon>
        <taxon>Polyporales</taxon>
        <taxon>Meruliaceae</taxon>
        <taxon>Phlebia</taxon>
    </lineage>
</organism>
<protein>
    <submittedName>
        <fullName evidence="1">Uncharacterized protein</fullName>
    </submittedName>
</protein>
<evidence type="ECO:0000313" key="1">
    <source>
        <dbReference type="EMBL" id="KAJ3552928.1"/>
    </source>
</evidence>
<evidence type="ECO:0000313" key="2">
    <source>
        <dbReference type="Proteomes" id="UP001148662"/>
    </source>
</evidence>
<dbReference type="EMBL" id="JANHOG010000600">
    <property type="protein sequence ID" value="KAJ3552928.1"/>
    <property type="molecule type" value="Genomic_DNA"/>
</dbReference>
<sequence length="1194" mass="134422">MAFFSRPSSSAVKIVAPQTSTSEPSSPKPSRKDSTQRQCRNILIYGSCKFQDKGCIYYHPPSDTSQNSPPPPDSPTPSGALPAQAVNAPIFVPKGTGSPVPPPATVNSQSTTSTSSTTSSTSLEPAFEEYDTQSYTPNTMSVEDLAKQFESMDPDPAAYEQYPVDYDGAGMDVYYPQSAFIHQPLNYHLYTLPRPEALQHKYFVSDDVREELQRRSEAINTGPPPGLNLPEELQGYHSLVPLEPIGGERRKFGNWYSTVYKAVNSSDGFTYALRRIENFRLNSQSAFSSIETWSQIKHPNLISVKEAFTTRAFNDNSLVVVFDYHPNSQTVYEAHIKPKAPQFQNGRLQAQSTRVSEHTVWSYVIQIAGAIRAVHEAGLAVRIVDATKVLVTGKNRIRISSCGIIDILMYEARQDMALLQQEDLAMFGKLVFSLCCNNLAAMNNLPKAIDNLSRHYSQDLKNVALFLISKPGPLKTIRQLFEMIGSHVATELEESQNAVDRLEGEFMSELENGRFVRLLAKLNFINERPEFARDPRWSETGDRYIVKLFRDYVFHQLDAGVDERIMLISRDEQSCLVGAGYVPQRSTVIDQCTKRPTGITSGILDITKIPLQCGKAPVPALRSHATVLDLMNHFPMSTTLLVALATVFFFALKRFIDFRRAVASIQDFPGFRTLWATTGTVNNVFARKAIPGVVIGGFRHWHRKYEDFRYFGADIISQVWAFPQVKTMFFVADPAAVKEITMNRLRFPKPVWQYSVLTFFGRNIVASEFDEWKRYRKITAPAFSEPNNKLVWDETVRVMNGLFDDVWAGKERIVMDHAVDVTLPIALFVIGAAGFGRRVSWKEDEVVSPGHTMAFKDALHVVSTDILAKVLFPDWFLKYSPWGRLRNVHVAFQELEMYMMEMCAARRALETKEERHDLFSSLLDASDDELDGGAKLTDRELLGNIFIFLLAGHETTAHTLCFTFGQLAFHPEEQEKLYQHIKSVLKDGRAPTYEDMGALTQSEAVFYETLRTFPPVVGVPKYAAEDTTLTTVNSAGEKVTVPIPAGSPISLHVAGLHYNPRYWEDPTEFKPDRFLGDWPRDAFLPFSGGARSCLGRRFFETEGIAILTMLISRYRVELKDEPEFAHETLAEKKARLMACKQGLTTTWVSFGFGLAYCANLLMFVSYAMQACQASAGLRQKIDSYIPPRRIYDVS</sequence>
<accession>A0ACC1T4G1</accession>
<reference evidence="1" key="1">
    <citation type="submission" date="2022-07" db="EMBL/GenBank/DDBJ databases">
        <title>Genome Sequence of Phlebia brevispora.</title>
        <authorList>
            <person name="Buettner E."/>
        </authorList>
    </citation>
    <scope>NUCLEOTIDE SEQUENCE</scope>
    <source>
        <strain evidence="1">MPL23</strain>
    </source>
</reference>
<comment type="caution">
    <text evidence="1">The sequence shown here is derived from an EMBL/GenBank/DDBJ whole genome shotgun (WGS) entry which is preliminary data.</text>
</comment>
<name>A0ACC1T4G1_9APHY</name>
<gene>
    <name evidence="1" type="ORF">NM688_g3893</name>
</gene>
<keyword evidence="2" id="KW-1185">Reference proteome</keyword>
<proteinExistence type="predicted"/>